<dbReference type="EMBL" id="CM055742">
    <property type="protein sequence ID" value="KAJ8000710.1"/>
    <property type="molecule type" value="Genomic_DNA"/>
</dbReference>
<keyword evidence="2" id="KW-1185">Reference proteome</keyword>
<accession>A0ACC2GB25</accession>
<reference evidence="1" key="1">
    <citation type="submission" date="2021-05" db="EMBL/GenBank/DDBJ databases">
        <authorList>
            <person name="Pan Q."/>
            <person name="Jouanno E."/>
            <person name="Zahm M."/>
            <person name="Klopp C."/>
            <person name="Cabau C."/>
            <person name="Louis A."/>
            <person name="Berthelot C."/>
            <person name="Parey E."/>
            <person name="Roest Crollius H."/>
            <person name="Montfort J."/>
            <person name="Robinson-Rechavi M."/>
            <person name="Bouchez O."/>
            <person name="Lampietro C."/>
            <person name="Lopez Roques C."/>
            <person name="Donnadieu C."/>
            <person name="Postlethwait J."/>
            <person name="Bobe J."/>
            <person name="Dillon D."/>
            <person name="Chandos A."/>
            <person name="von Hippel F."/>
            <person name="Guiguen Y."/>
        </authorList>
    </citation>
    <scope>NUCLEOTIDE SEQUENCE</scope>
    <source>
        <strain evidence="1">YG-Jan2019</strain>
    </source>
</reference>
<comment type="caution">
    <text evidence="1">The sequence shown here is derived from an EMBL/GenBank/DDBJ whole genome shotgun (WGS) entry which is preliminary data.</text>
</comment>
<proteinExistence type="predicted"/>
<evidence type="ECO:0000313" key="1">
    <source>
        <dbReference type="EMBL" id="KAJ8000710.1"/>
    </source>
</evidence>
<dbReference type="Proteomes" id="UP001157502">
    <property type="component" value="Chromosome 15"/>
</dbReference>
<gene>
    <name evidence="1" type="ORF">DPEC_G00183180</name>
</gene>
<sequence>MHWVVNSNFQVPLTRLDQPLNRTAVPRCPTVVLPVCQYRGVSEGGAEHVAIRRLRTTQCPEITERAESTLFTTSHEGRGRSAAITAIVDKIVRTIVRTISPGQSLWGDHHTGL</sequence>
<organism evidence="1 2">
    <name type="scientific">Dallia pectoralis</name>
    <name type="common">Alaska blackfish</name>
    <dbReference type="NCBI Taxonomy" id="75939"/>
    <lineage>
        <taxon>Eukaryota</taxon>
        <taxon>Metazoa</taxon>
        <taxon>Chordata</taxon>
        <taxon>Craniata</taxon>
        <taxon>Vertebrata</taxon>
        <taxon>Euteleostomi</taxon>
        <taxon>Actinopterygii</taxon>
        <taxon>Neopterygii</taxon>
        <taxon>Teleostei</taxon>
        <taxon>Protacanthopterygii</taxon>
        <taxon>Esociformes</taxon>
        <taxon>Umbridae</taxon>
        <taxon>Dallia</taxon>
    </lineage>
</organism>
<evidence type="ECO:0000313" key="2">
    <source>
        <dbReference type="Proteomes" id="UP001157502"/>
    </source>
</evidence>
<name>A0ACC2GB25_DALPE</name>
<protein>
    <submittedName>
        <fullName evidence="1">Uncharacterized protein</fullName>
    </submittedName>
</protein>